<proteinExistence type="predicted"/>
<accession>A0A4Y8DGB0</accession>
<sequence>MSMLRKCIINFQNFGGEVKIVGHDAAAAMTSVAHATTQRMGIRNASFENAHREQCLSFELGSIKATLQEFYNI</sequence>
<organism evidence="1 2">
    <name type="scientific">Botryotinia calthae</name>
    <dbReference type="NCBI Taxonomy" id="38488"/>
    <lineage>
        <taxon>Eukaryota</taxon>
        <taxon>Fungi</taxon>
        <taxon>Dikarya</taxon>
        <taxon>Ascomycota</taxon>
        <taxon>Pezizomycotina</taxon>
        <taxon>Leotiomycetes</taxon>
        <taxon>Helotiales</taxon>
        <taxon>Sclerotiniaceae</taxon>
        <taxon>Botryotinia</taxon>
    </lineage>
</organism>
<evidence type="ECO:0000313" key="1">
    <source>
        <dbReference type="EMBL" id="TEY85786.1"/>
    </source>
</evidence>
<dbReference type="Proteomes" id="UP000297299">
    <property type="component" value="Unassembled WGS sequence"/>
</dbReference>
<name>A0A4Y8DGB0_9HELO</name>
<reference evidence="1 2" key="1">
    <citation type="submission" date="2017-11" db="EMBL/GenBank/DDBJ databases">
        <title>Comparative genomics of Botrytis spp.</title>
        <authorList>
            <person name="Valero-Jimenez C.A."/>
            <person name="Tapia P."/>
            <person name="Veloso J."/>
            <person name="Silva-Moreno E."/>
            <person name="Staats M."/>
            <person name="Valdes J.H."/>
            <person name="Van Kan J.A.L."/>
        </authorList>
    </citation>
    <scope>NUCLEOTIDE SEQUENCE [LARGE SCALE GENOMIC DNA]</scope>
    <source>
        <strain evidence="1 2">MUCL2830</strain>
    </source>
</reference>
<keyword evidence="2" id="KW-1185">Reference proteome</keyword>
<gene>
    <name evidence="1" type="ORF">BOTCAL_0012g00420</name>
</gene>
<protein>
    <submittedName>
        <fullName evidence="1">Uncharacterized protein</fullName>
    </submittedName>
</protein>
<evidence type="ECO:0000313" key="2">
    <source>
        <dbReference type="Proteomes" id="UP000297299"/>
    </source>
</evidence>
<dbReference type="EMBL" id="PHWZ01000012">
    <property type="protein sequence ID" value="TEY85786.1"/>
    <property type="molecule type" value="Genomic_DNA"/>
</dbReference>
<comment type="caution">
    <text evidence="1">The sequence shown here is derived from an EMBL/GenBank/DDBJ whole genome shotgun (WGS) entry which is preliminary data.</text>
</comment>
<dbReference type="AlphaFoldDB" id="A0A4Y8DGB0"/>